<comment type="pathway">
    <text evidence="1">Porphyrin-containing compound metabolism; siroheme biosynthesis; sirohydrochlorin from precorrin-2: step 1/1.</text>
</comment>
<keyword evidence="3" id="KW-0560">Oxidoreductase</keyword>
<dbReference type="Proteomes" id="UP000777774">
    <property type="component" value="Unassembled WGS sequence"/>
</dbReference>
<evidence type="ECO:0000313" key="6">
    <source>
        <dbReference type="EMBL" id="NKY38911.1"/>
    </source>
</evidence>
<keyword evidence="7" id="KW-1185">Reference proteome</keyword>
<comment type="caution">
    <text evidence="6">The sequence shown here is derived from an EMBL/GenBank/DDBJ whole genome shotgun (WGS) entry which is preliminary data.</text>
</comment>
<feature type="non-terminal residue" evidence="6">
    <location>
        <position position="103"/>
    </location>
</feature>
<dbReference type="PANTHER" id="PTHR35330">
    <property type="entry name" value="SIROHEME BIOSYNTHESIS PROTEIN MET8"/>
    <property type="match status" value="1"/>
</dbReference>
<evidence type="ECO:0000256" key="1">
    <source>
        <dbReference type="ARBA" id="ARBA00005010"/>
    </source>
</evidence>
<evidence type="ECO:0000313" key="7">
    <source>
        <dbReference type="Proteomes" id="UP000777774"/>
    </source>
</evidence>
<dbReference type="Pfam" id="PF13241">
    <property type="entry name" value="NAD_binding_7"/>
    <property type="match status" value="1"/>
</dbReference>
<sequence length="103" mass="10792">MTDAPPATGRLDDMPRHPLLLDVAGRRVVVVGGGPVAARRVARLVDDGADVLVVAPRLCEDLADLDARGLVRWTERGYAAGDLDGAWLVHTATGEPSVDDAVA</sequence>
<dbReference type="PANTHER" id="PTHR35330:SF1">
    <property type="entry name" value="SIROHEME BIOSYNTHESIS PROTEIN MET8"/>
    <property type="match status" value="1"/>
</dbReference>
<evidence type="ECO:0000256" key="3">
    <source>
        <dbReference type="ARBA" id="ARBA00023002"/>
    </source>
</evidence>
<dbReference type="InterPro" id="IPR028161">
    <property type="entry name" value="Met8-like"/>
</dbReference>
<proteinExistence type="predicted"/>
<protein>
    <recommendedName>
        <fullName evidence="2">precorrin-2 dehydrogenase</fullName>
        <ecNumber evidence="2">1.3.1.76</ecNumber>
    </recommendedName>
</protein>
<dbReference type="Gene3D" id="3.40.50.720">
    <property type="entry name" value="NAD(P)-binding Rossmann-like Domain"/>
    <property type="match status" value="1"/>
</dbReference>
<organism evidence="6 7">
    <name type="scientific">Cellulomonas septica</name>
    <dbReference type="NCBI Taxonomy" id="285080"/>
    <lineage>
        <taxon>Bacteria</taxon>
        <taxon>Bacillati</taxon>
        <taxon>Actinomycetota</taxon>
        <taxon>Actinomycetes</taxon>
        <taxon>Micrococcales</taxon>
        <taxon>Cellulomonadaceae</taxon>
        <taxon>Cellulomonas</taxon>
    </lineage>
</organism>
<accession>A0ABX1JYE4</accession>
<keyword evidence="4" id="KW-0520">NAD</keyword>
<dbReference type="InterPro" id="IPR036291">
    <property type="entry name" value="NAD(P)-bd_dom_sf"/>
</dbReference>
<evidence type="ECO:0000256" key="5">
    <source>
        <dbReference type="ARBA" id="ARBA00023244"/>
    </source>
</evidence>
<reference evidence="6 7" key="1">
    <citation type="submission" date="2020-04" db="EMBL/GenBank/DDBJ databases">
        <title>MicrobeNet Type strains.</title>
        <authorList>
            <person name="Nicholson A.C."/>
        </authorList>
    </citation>
    <scope>NUCLEOTIDE SEQUENCE [LARGE SCALE GENOMIC DNA]</scope>
    <source>
        <strain evidence="6 7">ATCC BAA-787</strain>
    </source>
</reference>
<dbReference type="EC" id="1.3.1.76" evidence="2"/>
<gene>
    <name evidence="6" type="ORF">HGA02_05005</name>
</gene>
<keyword evidence="5" id="KW-0627">Porphyrin biosynthesis</keyword>
<dbReference type="EMBL" id="JAAXOY010000073">
    <property type="protein sequence ID" value="NKY38911.1"/>
    <property type="molecule type" value="Genomic_DNA"/>
</dbReference>
<dbReference type="SUPFAM" id="SSF51735">
    <property type="entry name" value="NAD(P)-binding Rossmann-fold domains"/>
    <property type="match status" value="1"/>
</dbReference>
<name>A0ABX1JYE4_9CELL</name>
<evidence type="ECO:0000256" key="4">
    <source>
        <dbReference type="ARBA" id="ARBA00023027"/>
    </source>
</evidence>
<evidence type="ECO:0000256" key="2">
    <source>
        <dbReference type="ARBA" id="ARBA00012400"/>
    </source>
</evidence>